<name>X1N7Q1_9ZZZZ</name>
<evidence type="ECO:0000313" key="1">
    <source>
        <dbReference type="EMBL" id="GAI40017.1"/>
    </source>
</evidence>
<dbReference type="AlphaFoldDB" id="X1N7Q1"/>
<comment type="caution">
    <text evidence="1">The sequence shown here is derived from an EMBL/GenBank/DDBJ whole genome shotgun (WGS) entry which is preliminary data.</text>
</comment>
<reference evidence="1" key="1">
    <citation type="journal article" date="2014" name="Front. Microbiol.">
        <title>High frequency of phylogenetically diverse reductive dehalogenase-homologous genes in deep subseafloor sedimentary metagenomes.</title>
        <authorList>
            <person name="Kawai M."/>
            <person name="Futagami T."/>
            <person name="Toyoda A."/>
            <person name="Takaki Y."/>
            <person name="Nishi S."/>
            <person name="Hori S."/>
            <person name="Arai W."/>
            <person name="Tsubouchi T."/>
            <person name="Morono Y."/>
            <person name="Uchiyama I."/>
            <person name="Ito T."/>
            <person name="Fujiyama A."/>
            <person name="Inagaki F."/>
            <person name="Takami H."/>
        </authorList>
    </citation>
    <scope>NUCLEOTIDE SEQUENCE</scope>
    <source>
        <strain evidence="1">Expedition CK06-06</strain>
    </source>
</reference>
<dbReference type="EMBL" id="BARV01026359">
    <property type="protein sequence ID" value="GAI40017.1"/>
    <property type="molecule type" value="Genomic_DNA"/>
</dbReference>
<gene>
    <name evidence="1" type="ORF">S06H3_42602</name>
</gene>
<organism evidence="1">
    <name type="scientific">marine sediment metagenome</name>
    <dbReference type="NCBI Taxonomy" id="412755"/>
    <lineage>
        <taxon>unclassified sequences</taxon>
        <taxon>metagenomes</taxon>
        <taxon>ecological metagenomes</taxon>
    </lineage>
</organism>
<sequence>DGTKYASSGIITFALAAGASQSIDFPISMPDIEGAYKVYLDIFVAGELIAAYQAIEDVVVKIPALEPVFVYSNERGAHILKDNPNYSWLLFECDITNPTDHIETEVITLWNYGALSGKTKSLDYIGACNGSFGACPACKDPGQMELTLAPGETYHYRFCNYNCSILYVGDQHLWLEDDRGGESLHKDCGSEYAPVTPAEFEYTNMSLLTPRIPGEIEYYIEVACDITNIGGRGDTRGFPVDYES</sequence>
<proteinExistence type="predicted"/>
<accession>X1N7Q1</accession>
<feature type="non-terminal residue" evidence="1">
    <location>
        <position position="1"/>
    </location>
</feature>
<protein>
    <submittedName>
        <fullName evidence="1">Uncharacterized protein</fullName>
    </submittedName>
</protein>